<proteinExistence type="predicted"/>
<dbReference type="RefSeq" id="WP_143006734.1">
    <property type="nucleotide sequence ID" value="NZ_FNAG01000015.1"/>
</dbReference>
<reference evidence="2 3" key="1">
    <citation type="submission" date="2016-10" db="EMBL/GenBank/DDBJ databases">
        <authorList>
            <person name="de Groot N.N."/>
        </authorList>
    </citation>
    <scope>NUCLEOTIDE SEQUENCE [LARGE SCALE GENOMIC DNA]</scope>
    <source>
        <strain evidence="2 3">DSM 16957</strain>
    </source>
</reference>
<dbReference type="InterPro" id="IPR008964">
    <property type="entry name" value="Invasin/intimin_cell_adhesion"/>
</dbReference>
<organism evidence="2 3">
    <name type="scientific">Aquimonas voraii</name>
    <dbReference type="NCBI Taxonomy" id="265719"/>
    <lineage>
        <taxon>Bacteria</taxon>
        <taxon>Pseudomonadati</taxon>
        <taxon>Pseudomonadota</taxon>
        <taxon>Gammaproteobacteria</taxon>
        <taxon>Lysobacterales</taxon>
        <taxon>Lysobacteraceae</taxon>
        <taxon>Aquimonas</taxon>
    </lineage>
</organism>
<dbReference type="Gene3D" id="2.60.40.10">
    <property type="entry name" value="Immunoglobulins"/>
    <property type="match status" value="2"/>
</dbReference>
<sequence>MRNTLLRLAAALCISSVLGACGGGTSPTAVAEATTTKTLAVTAKTVRTTGQEATRFEEGEAFDVVVNVVETSRTVSQGRTLSETSGPAANATVTATVTGGQVQPGSALTGADGVARFRITAGEVAGAFQVDLATSSPAATGSVTTRLPYMVERTFRPDARLEITDASGNAVGAVRPGQQVRANVELRRARVTALGVPDRYEPATNVRVGFSAEAGSFDPAFSAATTDANGRASILFVPPVRSGPIRLSAAAEVDGKSVAASGIVEVRVPQIYLGAGRPFQPGVLVIDPPEIEAGASARISAQLVDQEGRAFEAPVIVDFTSTCAGTDAASITSPVLAAGGVVATSYRAGQGCAAADLITADFLVPGIEQPVRAQGLIRIRPPQAEGIAYVEASNLSIMLRGMGSDTRPDRATLTFRVTNAAGIPVRDAMVDFAVVNPLGALTLENASAATDVEGSAIARVRAGDVPGVFRVRATVRGTGQSADSATLVVSTGRADQDSFSLSFETLNIEGGAFDGVTTQVSVRAGDRLQNPVADGTAIYFTAEGGLIAPECRTVAGTCSVILQSSNPRPTDGRVTVLARTEGTESWRDANGNGLFDSGEAFDDRGEVFRDDNEDGVRSAGELFFDVNGNGSFDIANGRLDGGPCAPGVQCGRDFEARASGTVVFSSSAALVNIYLSRSTVDEISPTGFVVAVSDRNGNLPPAGTQIQVAASKGTLAGDADFTVLNTNARGPIVLPFSLLGDGSATPGSITVRVVTPRGIVTTASERVEFESACAGTVLPRPPGCAGGGVVTVASLTATPSVVNIAAGATRTENVEVRVLGQASPPAPIRGLTPSLSCSSADSIGISVAVPDGIAATNDAGVTTLGLEVSATATASGATVCTLSAGGVSTRLTIEGPPVASTTAGAILLTPATIPAQPGTTINTSVLVTLRNALTPAGPLVGVTPALRCTTAGSTGLAVTSGAIAPTDAAGQTEIPLMITASAAPLGSVQCEVTSGTARATFAIQS</sequence>
<dbReference type="SUPFAM" id="SSF49373">
    <property type="entry name" value="Invasin/intimin cell-adhesion fragments"/>
    <property type="match status" value="1"/>
</dbReference>
<accession>A0A1G6ZPH5</accession>
<dbReference type="InterPro" id="IPR013783">
    <property type="entry name" value="Ig-like_fold"/>
</dbReference>
<dbReference type="STRING" id="265719.SAMN04488509_11522"/>
<evidence type="ECO:0000313" key="2">
    <source>
        <dbReference type="EMBL" id="SDE04578.1"/>
    </source>
</evidence>
<dbReference type="PROSITE" id="PS51257">
    <property type="entry name" value="PROKAR_LIPOPROTEIN"/>
    <property type="match status" value="1"/>
</dbReference>
<dbReference type="AlphaFoldDB" id="A0A1G6ZPH5"/>
<dbReference type="Proteomes" id="UP000199603">
    <property type="component" value="Unassembled WGS sequence"/>
</dbReference>
<protein>
    <recommendedName>
        <fullName evidence="4">Big-1 domain-containing protein</fullName>
    </recommendedName>
</protein>
<dbReference type="EMBL" id="FNAG01000015">
    <property type="protein sequence ID" value="SDE04578.1"/>
    <property type="molecule type" value="Genomic_DNA"/>
</dbReference>
<evidence type="ECO:0000256" key="1">
    <source>
        <dbReference type="SAM" id="SignalP"/>
    </source>
</evidence>
<feature type="signal peptide" evidence="1">
    <location>
        <begin position="1"/>
        <end position="19"/>
    </location>
</feature>
<keyword evidence="1" id="KW-0732">Signal</keyword>
<feature type="chain" id="PRO_5011700989" description="Big-1 domain-containing protein" evidence="1">
    <location>
        <begin position="20"/>
        <end position="1005"/>
    </location>
</feature>
<evidence type="ECO:0000313" key="3">
    <source>
        <dbReference type="Proteomes" id="UP000199603"/>
    </source>
</evidence>
<dbReference type="OrthoDB" id="5522233at2"/>
<name>A0A1G6ZPH5_9GAMM</name>
<evidence type="ECO:0008006" key="4">
    <source>
        <dbReference type="Google" id="ProtNLM"/>
    </source>
</evidence>
<keyword evidence="3" id="KW-1185">Reference proteome</keyword>
<gene>
    <name evidence="2" type="ORF">SAMN04488509_11522</name>
</gene>